<feature type="compositionally biased region" description="Polar residues" evidence="1">
    <location>
        <begin position="172"/>
        <end position="190"/>
    </location>
</feature>
<reference evidence="2" key="1">
    <citation type="submission" date="2020-01" db="EMBL/GenBank/DDBJ databases">
        <title>Genome sequence of Kobresia littledalei, the first chromosome-level genome in the family Cyperaceae.</title>
        <authorList>
            <person name="Qu G."/>
        </authorList>
    </citation>
    <scope>NUCLEOTIDE SEQUENCE</scope>
    <source>
        <strain evidence="2">C.B.Clarke</strain>
        <tissue evidence="2">Leaf</tissue>
    </source>
</reference>
<keyword evidence="3" id="KW-1185">Reference proteome</keyword>
<evidence type="ECO:0000313" key="2">
    <source>
        <dbReference type="EMBL" id="KAF3326927.1"/>
    </source>
</evidence>
<evidence type="ECO:0000313" key="3">
    <source>
        <dbReference type="Proteomes" id="UP000623129"/>
    </source>
</evidence>
<feature type="region of interest" description="Disordered" evidence="1">
    <location>
        <begin position="163"/>
        <end position="192"/>
    </location>
</feature>
<dbReference type="EMBL" id="SWLB01000018">
    <property type="protein sequence ID" value="KAF3326927.1"/>
    <property type="molecule type" value="Genomic_DNA"/>
</dbReference>
<organism evidence="2 3">
    <name type="scientific">Carex littledalei</name>
    <dbReference type="NCBI Taxonomy" id="544730"/>
    <lineage>
        <taxon>Eukaryota</taxon>
        <taxon>Viridiplantae</taxon>
        <taxon>Streptophyta</taxon>
        <taxon>Embryophyta</taxon>
        <taxon>Tracheophyta</taxon>
        <taxon>Spermatophyta</taxon>
        <taxon>Magnoliopsida</taxon>
        <taxon>Liliopsida</taxon>
        <taxon>Poales</taxon>
        <taxon>Cyperaceae</taxon>
        <taxon>Cyperoideae</taxon>
        <taxon>Cariceae</taxon>
        <taxon>Carex</taxon>
        <taxon>Carex subgen. Euthyceras</taxon>
    </lineage>
</organism>
<proteinExistence type="predicted"/>
<dbReference type="Proteomes" id="UP000623129">
    <property type="component" value="Unassembled WGS sequence"/>
</dbReference>
<feature type="region of interest" description="Disordered" evidence="1">
    <location>
        <begin position="58"/>
        <end position="86"/>
    </location>
</feature>
<accession>A0A833QW60</accession>
<gene>
    <name evidence="2" type="ORF">FCM35_KLT08557</name>
</gene>
<dbReference type="GO" id="GO:0003746">
    <property type="term" value="F:translation elongation factor activity"/>
    <property type="evidence" value="ECO:0007669"/>
    <property type="project" value="UniProtKB-KW"/>
</dbReference>
<name>A0A833QW60_9POAL</name>
<dbReference type="AlphaFoldDB" id="A0A833QW60"/>
<sequence length="309" mass="34998">MTAVLSVENKAMDITKGAWVRMRRRDYEGDLAQVQARNHEQLMKKKAVVPPPRLFNKEEVRTLPPVQLLRQRQEGESKTDNRETRLEARTKLRQATEQAILRRNTQIAEFRRLSYKKALQQAIADQATVAQTATSLHTVTTQQDNGGPTTRIDKGHEAPAATANLENEVPQEKTQSGNSNHTKEQPNTSAMDPLANWETMPLIDSQYFGNHRPTDRRVFLTKRDTLAPANAFLGRSAIVLTGPNHNTPTLAYSIVRKMASLFNMNPKHFEIRRIPPAMGDYLAIFPNVAIRNEACDFVLLTSVQEFKFN</sequence>
<evidence type="ECO:0000256" key="1">
    <source>
        <dbReference type="SAM" id="MobiDB-lite"/>
    </source>
</evidence>
<keyword evidence="2" id="KW-0648">Protein biosynthesis</keyword>
<keyword evidence="2" id="KW-0251">Elongation factor</keyword>
<feature type="compositionally biased region" description="Basic and acidic residues" evidence="1">
    <location>
        <begin position="71"/>
        <end position="86"/>
    </location>
</feature>
<protein>
    <submittedName>
        <fullName evidence="2">Transcription elongation factor SPT5</fullName>
    </submittedName>
</protein>
<comment type="caution">
    <text evidence="2">The sequence shown here is derived from an EMBL/GenBank/DDBJ whole genome shotgun (WGS) entry which is preliminary data.</text>
</comment>